<name>A0A1C4E512_9BACI</name>
<organism evidence="1 2">
    <name type="scientific">[Bacillus] enclensis</name>
    <dbReference type="NCBI Taxonomy" id="1402860"/>
    <lineage>
        <taxon>Bacteria</taxon>
        <taxon>Bacillati</taxon>
        <taxon>Bacillota</taxon>
        <taxon>Bacilli</taxon>
        <taxon>Bacillales</taxon>
        <taxon>Bacillaceae</taxon>
        <taxon>Rossellomorea</taxon>
    </lineage>
</organism>
<sequence length="50" mass="6163">HFEEAYYEIDEFMEFYNYRRYHGSLGRMAPVKFNEKYKDIGFPEEMALSL</sequence>
<dbReference type="GO" id="GO:0015074">
    <property type="term" value="P:DNA integration"/>
    <property type="evidence" value="ECO:0007669"/>
    <property type="project" value="InterPro"/>
</dbReference>
<gene>
    <name evidence="1" type="ORF">GA0061094_4500</name>
</gene>
<dbReference type="RefSeq" id="WP_419185001.1">
    <property type="nucleotide sequence ID" value="NZ_FMAU01000014.1"/>
</dbReference>
<dbReference type="AlphaFoldDB" id="A0A1C4E512"/>
<accession>A0A1C4E512</accession>
<proteinExistence type="predicted"/>
<reference evidence="2" key="1">
    <citation type="submission" date="2016-08" db="EMBL/GenBank/DDBJ databases">
        <authorList>
            <person name="Varghese N."/>
            <person name="Submissions Spin"/>
        </authorList>
    </citation>
    <scope>NUCLEOTIDE SEQUENCE [LARGE SCALE GENOMIC DNA]</scope>
    <source>
        <strain evidence="2">SGD-1123</strain>
    </source>
</reference>
<feature type="non-terminal residue" evidence="1">
    <location>
        <position position="1"/>
    </location>
</feature>
<evidence type="ECO:0000313" key="1">
    <source>
        <dbReference type="EMBL" id="SCC38595.1"/>
    </source>
</evidence>
<dbReference type="Proteomes" id="UP000181997">
    <property type="component" value="Unassembled WGS sequence"/>
</dbReference>
<keyword evidence="2" id="KW-1185">Reference proteome</keyword>
<dbReference type="EMBL" id="FMAU01000014">
    <property type="protein sequence ID" value="SCC38595.1"/>
    <property type="molecule type" value="Genomic_DNA"/>
</dbReference>
<evidence type="ECO:0000313" key="2">
    <source>
        <dbReference type="Proteomes" id="UP000181997"/>
    </source>
</evidence>
<protein>
    <submittedName>
        <fullName evidence="1">Integrase core domain</fullName>
    </submittedName>
</protein>